<evidence type="ECO:0000313" key="11">
    <source>
        <dbReference type="Proteomes" id="UP000789901"/>
    </source>
</evidence>
<comment type="subcellular location">
    <subcellularLocation>
        <location evidence="1">Membrane</location>
        <topology evidence="1">Multi-pass membrane protein</topology>
    </subcellularLocation>
</comment>
<dbReference type="PANTHER" id="PTHR10783">
    <property type="entry name" value="XENOTROPIC AND POLYTROPIC RETROVIRUS RECEPTOR 1-RELATED"/>
    <property type="match status" value="1"/>
</dbReference>
<dbReference type="Pfam" id="PF03124">
    <property type="entry name" value="EXS"/>
    <property type="match status" value="2"/>
</dbReference>
<evidence type="ECO:0000256" key="6">
    <source>
        <dbReference type="SAM" id="MobiDB-lite"/>
    </source>
</evidence>
<feature type="transmembrane region" description="Helical" evidence="7">
    <location>
        <begin position="531"/>
        <end position="551"/>
    </location>
</feature>
<evidence type="ECO:0000256" key="5">
    <source>
        <dbReference type="ARBA" id="ARBA00023136"/>
    </source>
</evidence>
<accession>A0ABN7UU65</accession>
<evidence type="ECO:0000256" key="4">
    <source>
        <dbReference type="ARBA" id="ARBA00022989"/>
    </source>
</evidence>
<feature type="compositionally biased region" description="Basic and acidic residues" evidence="6">
    <location>
        <begin position="655"/>
        <end position="666"/>
    </location>
</feature>
<dbReference type="PROSITE" id="PS51380">
    <property type="entry name" value="EXS"/>
    <property type="match status" value="1"/>
</dbReference>
<dbReference type="EMBL" id="CAJVQB010005855">
    <property type="protein sequence ID" value="CAG8671519.1"/>
    <property type="molecule type" value="Genomic_DNA"/>
</dbReference>
<sequence>MEFTKVIQTKAVQEWKEKYIDYKGLLSKLKKVQWSIQFRNNQLHETTHIPSPIVPKTMHRNSISAMSAPSIAESANTLLSKMSNKLSNFSHWIHPPSIRRPSIPDLPLDKELEKVTRFYTRKEGEIIYLFEKLKKYHENIRNSKEFKRPKSLASKFLRNSSSLEVPNEQFRSSKYKNAQKKIKKAAFELYRGAELLKNYRHLNKKGFTEILKKFDKITGLNGSEIYMERVSERSFVKSKGLSRLMKEIETFYVDNFDESRSQAIRKLKSHNKKDSHHNAALRSGLCLGLACAFLFFNVLRLQVDPEGPSVDNEMKLHLKFFMGLFIPTIFALLIGIAISWWTKLNINYKFIFELDPRDNLGIYQYLEGRVIGPFWFGVEFRDFFIADVLNSLSYTFVAVQLSFCYPLNENDQCSNSKYFLGVSKNIAAPFLSSIPAMLRIAQCLKRLWDTREMIHFNNTLKYISTIISTVLFWFLLNDVNNKLIKGCWITSQTISSTYTFIWDVIMDWSLLEIHSSNYLLRDELGFKNPNLYRAAILINMLLRFSWVMILFSNDDKYYYIVGIIMPLLEISRRWMWCFIRVENEHVANCNGYRAIKEIHSLFIYSDGTAESNNENYPVNDIGVDEGLEAQKSKFDSILRGWVNRPMSIRVSKTNQRRDFNTRHDMSEELYNSDEEFNDDESGNMTDDIRGSGVKFYASRRLPTLDLEKGNENDSSTL</sequence>
<dbReference type="PROSITE" id="PS51382">
    <property type="entry name" value="SPX"/>
    <property type="match status" value="1"/>
</dbReference>
<evidence type="ECO:0000313" key="10">
    <source>
        <dbReference type="EMBL" id="CAG8671519.1"/>
    </source>
</evidence>
<evidence type="ECO:0000256" key="1">
    <source>
        <dbReference type="ARBA" id="ARBA00004141"/>
    </source>
</evidence>
<feature type="domain" description="SPX" evidence="9">
    <location>
        <begin position="1"/>
        <end position="228"/>
    </location>
</feature>
<keyword evidence="5 7" id="KW-0472">Membrane</keyword>
<gene>
    <name evidence="10" type="ORF">GMARGA_LOCUS10450</name>
</gene>
<evidence type="ECO:0000256" key="3">
    <source>
        <dbReference type="ARBA" id="ARBA00022692"/>
    </source>
</evidence>
<protein>
    <submittedName>
        <fullName evidence="10">35186_t:CDS:1</fullName>
    </submittedName>
</protein>
<dbReference type="Proteomes" id="UP000789901">
    <property type="component" value="Unassembled WGS sequence"/>
</dbReference>
<proteinExistence type="inferred from homology"/>
<evidence type="ECO:0000259" key="9">
    <source>
        <dbReference type="PROSITE" id="PS51382"/>
    </source>
</evidence>
<dbReference type="CDD" id="cd14475">
    <property type="entry name" value="SPX_SYG1_like"/>
    <property type="match status" value="1"/>
</dbReference>
<keyword evidence="11" id="KW-1185">Reference proteome</keyword>
<dbReference type="PANTHER" id="PTHR10783:SF103">
    <property type="entry name" value="SOLUTE CARRIER FAMILY 53 MEMBER 1"/>
    <property type="match status" value="1"/>
</dbReference>
<feature type="transmembrane region" description="Helical" evidence="7">
    <location>
        <begin position="459"/>
        <end position="476"/>
    </location>
</feature>
<dbReference type="Pfam" id="PF03105">
    <property type="entry name" value="SPX"/>
    <property type="match status" value="2"/>
</dbReference>
<evidence type="ECO:0000256" key="7">
    <source>
        <dbReference type="SAM" id="Phobius"/>
    </source>
</evidence>
<feature type="transmembrane region" description="Helical" evidence="7">
    <location>
        <begin position="320"/>
        <end position="341"/>
    </location>
</feature>
<comment type="similarity">
    <text evidence="2">Belongs to the SYG1 (TC 2.A.94) family.</text>
</comment>
<name>A0ABN7UU65_GIGMA</name>
<feature type="domain" description="EXS" evidence="8">
    <location>
        <begin position="419"/>
        <end position="613"/>
    </location>
</feature>
<feature type="transmembrane region" description="Helical" evidence="7">
    <location>
        <begin position="279"/>
        <end position="299"/>
    </location>
</feature>
<keyword evidence="3 7" id="KW-0812">Transmembrane</keyword>
<reference evidence="10 11" key="1">
    <citation type="submission" date="2021-06" db="EMBL/GenBank/DDBJ databases">
        <authorList>
            <person name="Kallberg Y."/>
            <person name="Tangrot J."/>
            <person name="Rosling A."/>
        </authorList>
    </citation>
    <scope>NUCLEOTIDE SEQUENCE [LARGE SCALE GENOMIC DNA]</scope>
    <source>
        <strain evidence="10 11">120-4 pot B 10/14</strain>
    </source>
</reference>
<evidence type="ECO:0000259" key="8">
    <source>
        <dbReference type="PROSITE" id="PS51380"/>
    </source>
</evidence>
<dbReference type="InterPro" id="IPR004331">
    <property type="entry name" value="SPX_dom"/>
</dbReference>
<keyword evidence="4 7" id="KW-1133">Transmembrane helix</keyword>
<evidence type="ECO:0000256" key="2">
    <source>
        <dbReference type="ARBA" id="ARBA00009665"/>
    </source>
</evidence>
<feature type="compositionally biased region" description="Acidic residues" evidence="6">
    <location>
        <begin position="670"/>
        <end position="681"/>
    </location>
</feature>
<dbReference type="InterPro" id="IPR004342">
    <property type="entry name" value="EXS_C"/>
</dbReference>
<organism evidence="10 11">
    <name type="scientific">Gigaspora margarita</name>
    <dbReference type="NCBI Taxonomy" id="4874"/>
    <lineage>
        <taxon>Eukaryota</taxon>
        <taxon>Fungi</taxon>
        <taxon>Fungi incertae sedis</taxon>
        <taxon>Mucoromycota</taxon>
        <taxon>Glomeromycotina</taxon>
        <taxon>Glomeromycetes</taxon>
        <taxon>Diversisporales</taxon>
        <taxon>Gigasporaceae</taxon>
        <taxon>Gigaspora</taxon>
    </lineage>
</organism>
<feature type="region of interest" description="Disordered" evidence="6">
    <location>
        <begin position="653"/>
        <end position="689"/>
    </location>
</feature>
<comment type="caution">
    <text evidence="10">The sequence shown here is derived from an EMBL/GenBank/DDBJ whole genome shotgun (WGS) entry which is preliminary data.</text>
</comment>